<dbReference type="NCBIfam" id="TIGR03510">
    <property type="entry name" value="XapX"/>
    <property type="match status" value="1"/>
</dbReference>
<sequence>MKVYLLSLGAGLLVGIVYSLLGVRSPAPPVVALIGLLGILVGEQIVPLARRWADAHELTRFVRNECRDHVLGTLPNNQSDNQKGDA</sequence>
<dbReference type="AlphaFoldDB" id="A0A085JZW2"/>
<evidence type="ECO:0000313" key="1">
    <source>
        <dbReference type="EMBL" id="AYO77950.1"/>
    </source>
</evidence>
<gene>
    <name evidence="1" type="ORF">EBF16_14330</name>
</gene>
<accession>A0A085JZW2</accession>
<name>A0A085JZW2_SPHYA</name>
<dbReference type="Pfam" id="PF07235">
    <property type="entry name" value="DUF1427"/>
    <property type="match status" value="1"/>
</dbReference>
<evidence type="ECO:0000313" key="2">
    <source>
        <dbReference type="Proteomes" id="UP000280708"/>
    </source>
</evidence>
<dbReference type="InterPro" id="IPR009872">
    <property type="entry name" value="DUF1427"/>
</dbReference>
<dbReference type="EMBL" id="CP033230">
    <property type="protein sequence ID" value="AYO77950.1"/>
    <property type="molecule type" value="Genomic_DNA"/>
</dbReference>
<dbReference type="RefSeq" id="WP_037512511.1">
    <property type="nucleotide sequence ID" value="NZ_CAIGKD010000023.1"/>
</dbReference>
<dbReference type="InterPro" id="IPR020017">
    <property type="entry name" value="XapX_domain"/>
</dbReference>
<proteinExistence type="predicted"/>
<dbReference type="Proteomes" id="UP000280708">
    <property type="component" value="Chromosome"/>
</dbReference>
<reference evidence="1 2" key="1">
    <citation type="submission" date="2018-10" db="EMBL/GenBank/DDBJ databases">
        <title>Characterization and genome analysis of a novel bacterium Sphingobium yanoikuyae SJTF8 capable of degrading PAHs.</title>
        <authorList>
            <person name="Yin C."/>
            <person name="Xiong W."/>
            <person name="Liang R."/>
        </authorList>
    </citation>
    <scope>NUCLEOTIDE SEQUENCE [LARGE SCALE GENOMIC DNA]</scope>
    <source>
        <strain evidence="1 2">SJTF8</strain>
    </source>
</reference>
<organism evidence="1 2">
    <name type="scientific">Sphingobium yanoikuyae</name>
    <name type="common">Sphingomonas yanoikuyae</name>
    <dbReference type="NCBI Taxonomy" id="13690"/>
    <lineage>
        <taxon>Bacteria</taxon>
        <taxon>Pseudomonadati</taxon>
        <taxon>Pseudomonadota</taxon>
        <taxon>Alphaproteobacteria</taxon>
        <taxon>Sphingomonadales</taxon>
        <taxon>Sphingomonadaceae</taxon>
        <taxon>Sphingobium</taxon>
    </lineage>
</organism>
<protein>
    <submittedName>
        <fullName evidence="1">DUF1427 family protein</fullName>
    </submittedName>
</protein>